<dbReference type="GO" id="GO:0003677">
    <property type="term" value="F:DNA binding"/>
    <property type="evidence" value="ECO:0007669"/>
    <property type="project" value="InterPro"/>
</dbReference>
<name>H0XZ35_OTOGA</name>
<evidence type="ECO:0000313" key="4">
    <source>
        <dbReference type="Ensembl" id="ENSOGAP00000021378.1"/>
    </source>
</evidence>
<feature type="compositionally biased region" description="Basic residues" evidence="2">
    <location>
        <begin position="51"/>
        <end position="66"/>
    </location>
</feature>
<dbReference type="Ensembl" id="ENSOGAT00000035001.1">
    <property type="protein sequence ID" value="ENSOGAP00000021378.1"/>
    <property type="gene ID" value="ENSOGAG00000024352.1"/>
</dbReference>
<dbReference type="AlphaFoldDB" id="H0XZ35"/>
<dbReference type="Proteomes" id="UP000005225">
    <property type="component" value="Unassembled WGS sequence"/>
</dbReference>
<dbReference type="PRINTS" id="PR00621">
    <property type="entry name" value="HISTONEH2B"/>
</dbReference>
<comment type="similarity">
    <text evidence="1">Belongs to the histone H2B family.</text>
</comment>
<dbReference type="Gene3D" id="1.10.20.10">
    <property type="entry name" value="Histone, subunit A"/>
    <property type="match status" value="1"/>
</dbReference>
<organism evidence="4 5">
    <name type="scientific">Otolemur garnettii</name>
    <name type="common">Small-eared galago</name>
    <name type="synonym">Garnett's greater bushbaby</name>
    <dbReference type="NCBI Taxonomy" id="30611"/>
    <lineage>
        <taxon>Eukaryota</taxon>
        <taxon>Metazoa</taxon>
        <taxon>Chordata</taxon>
        <taxon>Craniata</taxon>
        <taxon>Vertebrata</taxon>
        <taxon>Euteleostomi</taxon>
        <taxon>Mammalia</taxon>
        <taxon>Eutheria</taxon>
        <taxon>Euarchontoglires</taxon>
        <taxon>Primates</taxon>
        <taxon>Strepsirrhini</taxon>
        <taxon>Lorisiformes</taxon>
        <taxon>Galagidae</taxon>
        <taxon>Otolemur</taxon>
    </lineage>
</organism>
<dbReference type="OMA" id="WEIRMAV"/>
<dbReference type="InParanoid" id="H0XZ35"/>
<dbReference type="GO" id="GO:0000786">
    <property type="term" value="C:nucleosome"/>
    <property type="evidence" value="ECO:0007669"/>
    <property type="project" value="InterPro"/>
</dbReference>
<dbReference type="HOGENOM" id="CLU_075666_3_0_1"/>
<dbReference type="GO" id="GO:0030527">
    <property type="term" value="F:structural constituent of chromatin"/>
    <property type="evidence" value="ECO:0007669"/>
    <property type="project" value="InterPro"/>
</dbReference>
<dbReference type="EMBL" id="AAQR03189822">
    <property type="status" value="NOT_ANNOTATED_CDS"/>
    <property type="molecule type" value="Genomic_DNA"/>
</dbReference>
<evidence type="ECO:0000313" key="5">
    <source>
        <dbReference type="Proteomes" id="UP000005225"/>
    </source>
</evidence>
<evidence type="ECO:0000256" key="2">
    <source>
        <dbReference type="SAM" id="MobiDB-lite"/>
    </source>
</evidence>
<accession>H0XZ35</accession>
<dbReference type="PANTHER" id="PTHR23428">
    <property type="entry name" value="HISTONE H2B"/>
    <property type="match status" value="1"/>
</dbReference>
<sequence>KFTPKVPNLPKPSGTSIDESEAETMTEAYSGISSHTSGTSADESEAESSTTKKRKRRRRRGRRPSQARKSFATYFPRVLKQVHQGLSLSKGAVKVMDSFVYDMCERIAREAGCLAHYTNRSTLTTRELQSAVRMLLPGELGRCTESEATKAVLKYRVRKVTQGFP</sequence>
<dbReference type="GeneTree" id="ENSGT01150000287005"/>
<evidence type="ECO:0000259" key="3">
    <source>
        <dbReference type="Pfam" id="PF00125"/>
    </source>
</evidence>
<keyword evidence="5" id="KW-1185">Reference proteome</keyword>
<dbReference type="SUPFAM" id="SSF47113">
    <property type="entry name" value="Histone-fold"/>
    <property type="match status" value="1"/>
</dbReference>
<dbReference type="GO" id="GO:0046982">
    <property type="term" value="F:protein heterodimerization activity"/>
    <property type="evidence" value="ECO:0007669"/>
    <property type="project" value="InterPro"/>
</dbReference>
<dbReference type="CDD" id="cd22910">
    <property type="entry name" value="HFD_H2B"/>
    <property type="match status" value="1"/>
</dbReference>
<reference evidence="5" key="1">
    <citation type="submission" date="2011-03" db="EMBL/GenBank/DDBJ databases">
        <title>Version 3 of the genome sequence of Otolemur garnettii (Bushbaby).</title>
        <authorList>
            <consortium name="The Broad Institute Genome Sequencing Platform"/>
            <person name="Di Palma F."/>
            <person name="Johnson J."/>
            <person name="Lander E.S."/>
            <person name="Lindblad-Toh K."/>
            <person name="Jaffe D.B."/>
            <person name="Gnerre S."/>
            <person name="MacCallum I."/>
            <person name="Przybylski D."/>
            <person name="Ribeiro F.J."/>
            <person name="Burton J.N."/>
            <person name="Walker B.J."/>
            <person name="Sharpe T."/>
            <person name="Hall G."/>
        </authorList>
    </citation>
    <scope>NUCLEOTIDE SEQUENCE [LARGE SCALE GENOMIC DNA]</scope>
</reference>
<feature type="domain" description="Core Histone H2A/H2B/H3" evidence="3">
    <location>
        <begin position="52"/>
        <end position="133"/>
    </location>
</feature>
<reference evidence="4" key="2">
    <citation type="submission" date="2025-08" db="UniProtKB">
        <authorList>
            <consortium name="Ensembl"/>
        </authorList>
    </citation>
    <scope>IDENTIFICATION</scope>
</reference>
<protein>
    <recommendedName>
        <fullName evidence="3">Core Histone H2A/H2B/H3 domain-containing protein</fullName>
    </recommendedName>
</protein>
<dbReference type="SMART" id="SM00427">
    <property type="entry name" value="H2B"/>
    <property type="match status" value="1"/>
</dbReference>
<dbReference type="FunCoup" id="H0XZ35">
    <property type="interactions" value="24"/>
</dbReference>
<proteinExistence type="inferred from homology"/>
<evidence type="ECO:0000256" key="1">
    <source>
        <dbReference type="ARBA" id="ARBA00006846"/>
    </source>
</evidence>
<dbReference type="Pfam" id="PF00125">
    <property type="entry name" value="Histone"/>
    <property type="match status" value="1"/>
</dbReference>
<reference evidence="4" key="3">
    <citation type="submission" date="2025-09" db="UniProtKB">
        <authorList>
            <consortium name="Ensembl"/>
        </authorList>
    </citation>
    <scope>IDENTIFICATION</scope>
</reference>
<feature type="region of interest" description="Disordered" evidence="2">
    <location>
        <begin position="1"/>
        <end position="70"/>
    </location>
</feature>
<dbReference type="eggNOG" id="KOG1744">
    <property type="taxonomic scope" value="Eukaryota"/>
</dbReference>
<dbReference type="STRING" id="30611.ENSOGAP00000021378"/>
<dbReference type="EMBL" id="AAQR03189821">
    <property type="status" value="NOT_ANNOTATED_CDS"/>
    <property type="molecule type" value="Genomic_DNA"/>
</dbReference>
<dbReference type="InterPro" id="IPR000558">
    <property type="entry name" value="Histone_H2B"/>
</dbReference>
<dbReference type="InterPro" id="IPR009072">
    <property type="entry name" value="Histone-fold"/>
</dbReference>
<dbReference type="InterPro" id="IPR007125">
    <property type="entry name" value="H2A/H2B/H3"/>
</dbReference>